<dbReference type="GO" id="GO:0003697">
    <property type="term" value="F:single-stranded DNA binding"/>
    <property type="evidence" value="ECO:0007669"/>
    <property type="project" value="InterPro"/>
</dbReference>
<evidence type="ECO:0000313" key="4">
    <source>
        <dbReference type="EMBL" id="SDG13174.1"/>
    </source>
</evidence>
<proteinExistence type="predicted"/>
<gene>
    <name evidence="4" type="ORF">SAMN05421791_103141</name>
</gene>
<evidence type="ECO:0000256" key="1">
    <source>
        <dbReference type="ARBA" id="ARBA00023125"/>
    </source>
</evidence>
<dbReference type="NCBIfam" id="TIGR00621">
    <property type="entry name" value="ssb"/>
    <property type="match status" value="1"/>
</dbReference>
<dbReference type="RefSeq" id="WP_090289554.1">
    <property type="nucleotide sequence ID" value="NZ_FNCK01000003.1"/>
</dbReference>
<dbReference type="InterPro" id="IPR000424">
    <property type="entry name" value="Primosome_PriB/ssb"/>
</dbReference>
<dbReference type="CDD" id="cd04496">
    <property type="entry name" value="SSB_OBF"/>
    <property type="match status" value="1"/>
</dbReference>
<dbReference type="InterPro" id="IPR011344">
    <property type="entry name" value="ssDNA-bd"/>
</dbReference>
<dbReference type="Pfam" id="PF00436">
    <property type="entry name" value="SSB"/>
    <property type="match status" value="1"/>
</dbReference>
<keyword evidence="5" id="KW-1185">Reference proteome</keyword>
<evidence type="ECO:0000313" key="5">
    <source>
        <dbReference type="Proteomes" id="UP000199708"/>
    </source>
</evidence>
<accession>A0A1G7RRD9</accession>
<dbReference type="InterPro" id="IPR012340">
    <property type="entry name" value="NA-bd_OB-fold"/>
</dbReference>
<reference evidence="4 5" key="1">
    <citation type="submission" date="2016-10" db="EMBL/GenBank/DDBJ databases">
        <authorList>
            <person name="de Groot N.N."/>
        </authorList>
    </citation>
    <scope>NUCLEOTIDE SEQUENCE [LARGE SCALE GENOMIC DNA]</scope>
    <source>
        <strain evidence="4 5">ATCC BAA-466</strain>
    </source>
</reference>
<dbReference type="STRING" id="120956.SAMN05421791_103141"/>
<dbReference type="Proteomes" id="UP000199708">
    <property type="component" value="Unassembled WGS sequence"/>
</dbReference>
<name>A0A1G7RRD9_9LACT</name>
<dbReference type="Gene3D" id="2.40.50.140">
    <property type="entry name" value="Nucleic acid-binding proteins"/>
    <property type="match status" value="1"/>
</dbReference>
<dbReference type="EMBL" id="FNCK01000003">
    <property type="protein sequence ID" value="SDG13174.1"/>
    <property type="molecule type" value="Genomic_DNA"/>
</dbReference>
<evidence type="ECO:0000256" key="2">
    <source>
        <dbReference type="PROSITE-ProRule" id="PRU00252"/>
    </source>
</evidence>
<dbReference type="GO" id="GO:0006260">
    <property type="term" value="P:DNA replication"/>
    <property type="evidence" value="ECO:0007669"/>
    <property type="project" value="InterPro"/>
</dbReference>
<dbReference type="SUPFAM" id="SSF50249">
    <property type="entry name" value="Nucleic acid-binding proteins"/>
    <property type="match status" value="1"/>
</dbReference>
<dbReference type="PROSITE" id="PS50935">
    <property type="entry name" value="SSB"/>
    <property type="match status" value="1"/>
</dbReference>
<protein>
    <recommendedName>
        <fullName evidence="3">Single-stranded DNA-binding protein</fullName>
    </recommendedName>
</protein>
<evidence type="ECO:0000256" key="3">
    <source>
        <dbReference type="RuleBase" id="RU000524"/>
    </source>
</evidence>
<sequence>MNQVVFVGRLCREVQLREVGESAAVTNNVIAIKRPFKDRNGESITDFIPFVAWNGLAKMMHKYACKGQRIALSGTMQSRTYLDTQNEEVYVIECNASEITLLDKPKSKKESKAAVKMCEMELRPEDMQVAQETVQQVLNNIRE</sequence>
<dbReference type="OrthoDB" id="9809878at2"/>
<organism evidence="4 5">
    <name type="scientific">Facklamia miroungae</name>
    <dbReference type="NCBI Taxonomy" id="120956"/>
    <lineage>
        <taxon>Bacteria</taxon>
        <taxon>Bacillati</taxon>
        <taxon>Bacillota</taxon>
        <taxon>Bacilli</taxon>
        <taxon>Lactobacillales</taxon>
        <taxon>Aerococcaceae</taxon>
        <taxon>Facklamia</taxon>
    </lineage>
</organism>
<keyword evidence="1 2" id="KW-0238">DNA-binding</keyword>
<dbReference type="AlphaFoldDB" id="A0A1G7RRD9"/>